<evidence type="ECO:0000256" key="1">
    <source>
        <dbReference type="SAM" id="MobiDB-lite"/>
    </source>
</evidence>
<dbReference type="EMBL" id="JAQGEF010000003">
    <property type="protein sequence ID" value="MDA3613775.1"/>
    <property type="molecule type" value="Genomic_DNA"/>
</dbReference>
<evidence type="ECO:0000313" key="2">
    <source>
        <dbReference type="EMBL" id="MDA3613775.1"/>
    </source>
</evidence>
<dbReference type="RefSeq" id="WP_407030105.1">
    <property type="nucleotide sequence ID" value="NZ_JAQGEF010000003.1"/>
</dbReference>
<sequence>MYQDYIDRILEEYEKKKLANELSDSLLLLTTAKLRNECLSVYKKRYNKRYDEKALQSFFGIIDEQEDMLRSIKRINVDKFRQPISLLRGEIKDTDIKNVELIAWLVDFQPRPFVFGRDYSRTEDLETKRTITEIEKRTNQDNVDEICEWEIGIGNDTDSGDNSGGGQNIEGEQYTEGINDGKGTLMKQEYKDRRKGIQEEIPKIPISKWYSYSSKKVAVIAFVLLAVAFTFKERLMIEIGVLFANNKCMYWNGEYYVAAPCDEKVKGRFLIALDEEKIKDFKKITNPDTLDQNDVGSVWYTKITKDSLEYYTGYGNHPVWYNKRLKPLSKYIVDTHILKSKKNID</sequence>
<name>A0ABT4UHS0_9BACT</name>
<feature type="region of interest" description="Disordered" evidence="1">
    <location>
        <begin position="156"/>
        <end position="180"/>
    </location>
</feature>
<proteinExistence type="predicted"/>
<accession>A0ABT4UHS0</accession>
<gene>
    <name evidence="2" type="ORF">O3P16_03065</name>
</gene>
<dbReference type="Proteomes" id="UP001210231">
    <property type="component" value="Unassembled WGS sequence"/>
</dbReference>
<comment type="caution">
    <text evidence="2">The sequence shown here is derived from an EMBL/GenBank/DDBJ whole genome shotgun (WGS) entry which is preliminary data.</text>
</comment>
<protein>
    <submittedName>
        <fullName evidence="2">Uncharacterized protein</fullName>
    </submittedName>
</protein>
<evidence type="ECO:0000313" key="3">
    <source>
        <dbReference type="Proteomes" id="UP001210231"/>
    </source>
</evidence>
<reference evidence="2 3" key="1">
    <citation type="submission" date="2022-12" db="EMBL/GenBank/DDBJ databases">
        <title>Chitinophagaceae gen. sp. nov., a new member of the family Chitinophagaceae, isolated from soil in a chemical factory.</title>
        <authorList>
            <person name="Ke Z."/>
        </authorList>
    </citation>
    <scope>NUCLEOTIDE SEQUENCE [LARGE SCALE GENOMIC DNA]</scope>
    <source>
        <strain evidence="2 3">LY-5</strain>
    </source>
</reference>
<keyword evidence="3" id="KW-1185">Reference proteome</keyword>
<organism evidence="2 3">
    <name type="scientific">Polluticaenibacter yanchengensis</name>
    <dbReference type="NCBI Taxonomy" id="3014562"/>
    <lineage>
        <taxon>Bacteria</taxon>
        <taxon>Pseudomonadati</taxon>
        <taxon>Bacteroidota</taxon>
        <taxon>Chitinophagia</taxon>
        <taxon>Chitinophagales</taxon>
        <taxon>Chitinophagaceae</taxon>
        <taxon>Polluticaenibacter</taxon>
    </lineage>
</organism>